<evidence type="ECO:0000256" key="2">
    <source>
        <dbReference type="ARBA" id="ARBA00011901"/>
    </source>
</evidence>
<dbReference type="EC" id="3.5.1.28" evidence="2"/>
<feature type="domain" description="MurNAc-LAA" evidence="4">
    <location>
        <begin position="268"/>
        <end position="422"/>
    </location>
</feature>
<organism evidence="5 6">
    <name type="scientific">Natronogracilivirga saccharolytica</name>
    <dbReference type="NCBI Taxonomy" id="2812953"/>
    <lineage>
        <taxon>Bacteria</taxon>
        <taxon>Pseudomonadati</taxon>
        <taxon>Balneolota</taxon>
        <taxon>Balneolia</taxon>
        <taxon>Balneolales</taxon>
        <taxon>Cyclonatronaceae</taxon>
        <taxon>Natronogracilivirga</taxon>
    </lineage>
</organism>
<evidence type="ECO:0000256" key="3">
    <source>
        <dbReference type="ARBA" id="ARBA00022801"/>
    </source>
</evidence>
<dbReference type="RefSeq" id="WP_210513143.1">
    <property type="nucleotide sequence ID" value="NZ_JAFIDN010000013.1"/>
</dbReference>
<evidence type="ECO:0000313" key="6">
    <source>
        <dbReference type="Proteomes" id="UP000673975"/>
    </source>
</evidence>
<accession>A0A8J7RPS1</accession>
<protein>
    <recommendedName>
        <fullName evidence="2">N-acetylmuramoyl-L-alanine amidase</fullName>
        <ecNumber evidence="2">3.5.1.28</ecNumber>
    </recommendedName>
</protein>
<dbReference type="InterPro" id="IPR050695">
    <property type="entry name" value="N-acetylmuramoyl_amidase_3"/>
</dbReference>
<dbReference type="PANTHER" id="PTHR30404:SF0">
    <property type="entry name" value="N-ACETYLMURAMOYL-L-ALANINE AMIDASE AMIC"/>
    <property type="match status" value="1"/>
</dbReference>
<dbReference type="FunFam" id="3.40.630.40:FF:000005">
    <property type="entry name" value="N-acetylmuramoyl-L-alanine amidase (AmiA)"/>
    <property type="match status" value="1"/>
</dbReference>
<dbReference type="CDD" id="cd02696">
    <property type="entry name" value="MurNAc-LAA"/>
    <property type="match status" value="1"/>
</dbReference>
<dbReference type="AlphaFoldDB" id="A0A8J7RPS1"/>
<dbReference type="EMBL" id="JAFIDN010000013">
    <property type="protein sequence ID" value="MBP3193684.1"/>
    <property type="molecule type" value="Genomic_DNA"/>
</dbReference>
<dbReference type="GO" id="GO:0009253">
    <property type="term" value="P:peptidoglycan catabolic process"/>
    <property type="evidence" value="ECO:0007669"/>
    <property type="project" value="InterPro"/>
</dbReference>
<name>A0A8J7RPS1_9BACT</name>
<comment type="catalytic activity">
    <reaction evidence="1">
        <text>Hydrolyzes the link between N-acetylmuramoyl residues and L-amino acid residues in certain cell-wall glycopeptides.</text>
        <dbReference type="EC" id="3.5.1.28"/>
    </reaction>
</comment>
<evidence type="ECO:0000256" key="1">
    <source>
        <dbReference type="ARBA" id="ARBA00001561"/>
    </source>
</evidence>
<proteinExistence type="predicted"/>
<dbReference type="SUPFAM" id="SSF53187">
    <property type="entry name" value="Zn-dependent exopeptidases"/>
    <property type="match status" value="1"/>
</dbReference>
<comment type="caution">
    <text evidence="5">The sequence shown here is derived from an EMBL/GenBank/DDBJ whole genome shotgun (WGS) entry which is preliminary data.</text>
</comment>
<evidence type="ECO:0000259" key="4">
    <source>
        <dbReference type="SMART" id="SM00646"/>
    </source>
</evidence>
<dbReference type="Pfam" id="PF01520">
    <property type="entry name" value="Amidase_3"/>
    <property type="match status" value="1"/>
</dbReference>
<gene>
    <name evidence="5" type="ORF">NATSA_13490</name>
</gene>
<sequence length="439" mass="49476">MSVPLVTLALITALLLTALLPVMSQVAIASSPLDRVSTVERSDGLGYVVRFHMASKPDSFFVWQPNPKLIQLALYKDGIRTDEIQTGNNNEVFENFFYQDIEGGIGADIYLSEDVYMIADAYMDANGRDLLIGLTEASPNDLDVLTDGLYPIFWDDLIYDVDTSPDIALNGWDESDADVAPERQLDRDAFDLAPSELSESYLRLNRIVIDAGHGGRDPGAIGYRGTKEKDVALSVALKVGEYIEKYLPEIEVIYTREDDTFIPLQERGQIANRAEADLFVSVHANANRNRHTHGTEIYFLGMHRSREAFEVMKKENSAIRFEEEDERSETLTPEQLAVYELSNIGFMASSEMLAGKMDKQFSERAKRRSLGVKQAGFIVLYHASMPSILVELGYITNPQEEQFLSSEYGQNIMASAIFRSIRDYKERLERDRNRETSAN</sequence>
<dbReference type="GO" id="GO:0008745">
    <property type="term" value="F:N-acetylmuramoyl-L-alanine amidase activity"/>
    <property type="evidence" value="ECO:0007669"/>
    <property type="project" value="UniProtKB-EC"/>
</dbReference>
<keyword evidence="3" id="KW-0378">Hydrolase</keyword>
<evidence type="ECO:0000313" key="5">
    <source>
        <dbReference type="EMBL" id="MBP3193684.1"/>
    </source>
</evidence>
<dbReference type="SMART" id="SM00646">
    <property type="entry name" value="Ami_3"/>
    <property type="match status" value="1"/>
</dbReference>
<dbReference type="GO" id="GO:0030288">
    <property type="term" value="C:outer membrane-bounded periplasmic space"/>
    <property type="evidence" value="ECO:0007669"/>
    <property type="project" value="TreeGrafter"/>
</dbReference>
<dbReference type="Gene3D" id="3.40.630.40">
    <property type="entry name" value="Zn-dependent exopeptidases"/>
    <property type="match status" value="1"/>
</dbReference>
<dbReference type="InterPro" id="IPR002508">
    <property type="entry name" value="MurNAc-LAA_cat"/>
</dbReference>
<keyword evidence="6" id="KW-1185">Reference proteome</keyword>
<reference evidence="5" key="1">
    <citation type="submission" date="2021-02" db="EMBL/GenBank/DDBJ databases">
        <title>Natronogracilivirga saccharolytica gen. nov. sp. nov. a new anaerobic, haloalkiliphilic carbohydrate-fermenting bacterium from soda lake and proposing of Cyclonatronumiaceae fam. nov. in the phylum Balneolaeota.</title>
        <authorList>
            <person name="Zhilina T.N."/>
            <person name="Sorokin D.Y."/>
            <person name="Zavarzina D.G."/>
            <person name="Toshchakov S.V."/>
            <person name="Kublanov I.V."/>
        </authorList>
    </citation>
    <scope>NUCLEOTIDE SEQUENCE</scope>
    <source>
        <strain evidence="5">Z-1702</strain>
    </source>
</reference>
<dbReference type="PANTHER" id="PTHR30404">
    <property type="entry name" value="N-ACETYLMURAMOYL-L-ALANINE AMIDASE"/>
    <property type="match status" value="1"/>
</dbReference>
<dbReference type="Proteomes" id="UP000673975">
    <property type="component" value="Unassembled WGS sequence"/>
</dbReference>